<keyword evidence="3" id="KW-1185">Reference proteome</keyword>
<dbReference type="PROSITE" id="PS51318">
    <property type="entry name" value="TAT"/>
    <property type="match status" value="1"/>
</dbReference>
<organism evidence="2 3">
    <name type="scientific">Patulibacter medicamentivorans</name>
    <dbReference type="NCBI Taxonomy" id="1097667"/>
    <lineage>
        <taxon>Bacteria</taxon>
        <taxon>Bacillati</taxon>
        <taxon>Actinomycetota</taxon>
        <taxon>Thermoleophilia</taxon>
        <taxon>Solirubrobacterales</taxon>
        <taxon>Patulibacteraceae</taxon>
        <taxon>Patulibacter</taxon>
    </lineage>
</organism>
<name>H0EBV1_9ACTN</name>
<dbReference type="RefSeq" id="WP_007579285.1">
    <property type="nucleotide sequence ID" value="NZ_AGUD01000318.1"/>
</dbReference>
<reference evidence="2 3" key="1">
    <citation type="journal article" date="2013" name="Biodegradation">
        <title>Quantitative proteomic analysis of ibuprofen-degrading Patulibacter sp. strain I11.</title>
        <authorList>
            <person name="Almeida B."/>
            <person name="Kjeldal H."/>
            <person name="Lolas I."/>
            <person name="Knudsen A.D."/>
            <person name="Carvalho G."/>
            <person name="Nielsen K.L."/>
            <person name="Barreto Crespo M.T."/>
            <person name="Stensballe A."/>
            <person name="Nielsen J.L."/>
        </authorList>
    </citation>
    <scope>NUCLEOTIDE SEQUENCE [LARGE SCALE GENOMIC DNA]</scope>
    <source>
        <strain evidence="2 3">I11</strain>
    </source>
</reference>
<evidence type="ECO:0000256" key="1">
    <source>
        <dbReference type="SAM" id="MobiDB-lite"/>
    </source>
</evidence>
<feature type="compositionally biased region" description="Basic and acidic residues" evidence="1">
    <location>
        <begin position="58"/>
        <end position="71"/>
    </location>
</feature>
<sequence length="370" mass="39973">MSLDELVRTAQARLASPTPSRRRFLGSVAGAAAGGTLLAACGDESGATTTRKAASDGSRSDPRHRPKDCGHGRLQINVCYSPYRTLRSEPAEFLPKGRTGIAVRKGPAPDAPIIYKHGNPVIMNVDGVYGRVSERDGGVERDCPAPPMRPGLGAGRGFYWGYPTAQSGTHNKGGWIAGVVDGTRYSVSEPDFPGIICGPADLDFDCRAGTKKNTKYKTGCANNARKEDPGYKCGGSTMKWGTCGKPVTMEVGIYRDPGEVDLITSLSHERYNLKYEADGTTIFWLVPGDVVARYCYKCTQRNPSERCPPETRRKDRSCCRSYSCVTVIKAAYVPRGVAGWVNSSVLRRKGTAKPEIDKALKELGGSFNGY</sequence>
<evidence type="ECO:0000313" key="2">
    <source>
        <dbReference type="EMBL" id="EHN08853.1"/>
    </source>
</evidence>
<dbReference type="InterPro" id="IPR006311">
    <property type="entry name" value="TAT_signal"/>
</dbReference>
<comment type="caution">
    <text evidence="2">The sequence shown here is derived from an EMBL/GenBank/DDBJ whole genome shotgun (WGS) entry which is preliminary data.</text>
</comment>
<protein>
    <submittedName>
        <fullName evidence="2">Uncharacterized protein</fullName>
    </submittedName>
</protein>
<dbReference type="OrthoDB" id="5241281at2"/>
<accession>H0EBV1</accession>
<dbReference type="AlphaFoldDB" id="H0EBV1"/>
<dbReference type="EMBL" id="AGUD01000318">
    <property type="protein sequence ID" value="EHN08853.1"/>
    <property type="molecule type" value="Genomic_DNA"/>
</dbReference>
<proteinExistence type="predicted"/>
<dbReference type="Proteomes" id="UP000005143">
    <property type="component" value="Unassembled WGS sequence"/>
</dbReference>
<evidence type="ECO:0000313" key="3">
    <source>
        <dbReference type="Proteomes" id="UP000005143"/>
    </source>
</evidence>
<feature type="region of interest" description="Disordered" evidence="1">
    <location>
        <begin position="44"/>
        <end position="71"/>
    </location>
</feature>
<gene>
    <name evidence="2" type="ORF">PAI11_43340</name>
</gene>